<dbReference type="InterPro" id="IPR015655">
    <property type="entry name" value="PP2C"/>
</dbReference>
<dbReference type="STRING" id="1093900.A0A507AZ01"/>
<feature type="region of interest" description="Disordered" evidence="6">
    <location>
        <begin position="1"/>
        <end position="84"/>
    </location>
</feature>
<evidence type="ECO:0000256" key="3">
    <source>
        <dbReference type="ARBA" id="ARBA00022801"/>
    </source>
</evidence>
<protein>
    <recommendedName>
        <fullName evidence="7">PPM-type phosphatase domain-containing protein</fullName>
    </recommendedName>
</protein>
<dbReference type="SUPFAM" id="SSF81606">
    <property type="entry name" value="PP2C-like"/>
    <property type="match status" value="1"/>
</dbReference>
<dbReference type="AlphaFoldDB" id="A0A507AZ01"/>
<sequence>MFGGGSNSSASKSESTSPEPKEKAGSSGDSSPDSKTDSASPTPVQATDQPPSGEKRSGNGSQPTSGGSAEQKKRRSSGVSSKASSLLASAKNTLNFAQVGGRGNSDIASMQTPLQKLGKQDPALAVPQGQHNNSAGESLPGPRSTFRVGVWEDRNKKCRRTMEDTHAFLYNFLHTPAPALSGDNGSQKSKSTDSATDLQVAEGMVETDNGYFAIFDGHAGTFAADWCGKKLHLILEEVIRKNPNAPIPELLDQTFTSVDAQLEKLPLKNSGCTAAIAVLRWEDRVPSNQSATGSQAIAPATAAAAKAVEEGSKLEHKSDAETTHAKLKSSASRQRVLYTANVGDARIILCRSGKALRLSYDHKGSDENEGRRIANAGGLILNNRVNGVLAVTRALGDTYMKDLVTGHPYTTETVIQPEIDEFMIIACDGLWDVCTDQEAVDLVRNVHDPHAAAKLLVDHALQHFSTDNLSCMIVRFDKEALMESQKSKDNPIGVEGDQTDSAGKPSEAEKIVSTTKQKIADGSTPAVGVSASNSGRGHDPVAVDGDETAFNPTPIEGSVEEEDANALGADSPEVTPGPATPIAATLATSTKETDSKS</sequence>
<dbReference type="InParanoid" id="A0A507AZ01"/>
<reference evidence="8 9" key="1">
    <citation type="submission" date="2019-06" db="EMBL/GenBank/DDBJ databases">
        <title>Draft genome sequence of the filamentous fungus Phialemoniopsis curvata isolated from diesel fuel.</title>
        <authorList>
            <person name="Varaljay V.A."/>
            <person name="Lyon W.J."/>
            <person name="Crouch A.L."/>
            <person name="Drake C.E."/>
            <person name="Hollomon J.M."/>
            <person name="Nadeau L.J."/>
            <person name="Nunn H.S."/>
            <person name="Stevenson B.S."/>
            <person name="Bojanowski C.L."/>
            <person name="Crookes-Goodson W.J."/>
        </authorList>
    </citation>
    <scope>NUCLEOTIDE SEQUENCE [LARGE SCALE GENOMIC DNA]</scope>
    <source>
        <strain evidence="8 9">D216</strain>
    </source>
</reference>
<dbReference type="PANTHER" id="PTHR13832:SF837">
    <property type="entry name" value="PROTEIN PHOSPHATASE 2C-LIKE DOMAIN-CONTAINING PROTEIN 1"/>
    <property type="match status" value="1"/>
</dbReference>
<dbReference type="SMART" id="SM00332">
    <property type="entry name" value="PP2Cc"/>
    <property type="match status" value="1"/>
</dbReference>
<dbReference type="GO" id="GO:0046872">
    <property type="term" value="F:metal ion binding"/>
    <property type="evidence" value="ECO:0007669"/>
    <property type="project" value="UniProtKB-KW"/>
</dbReference>
<dbReference type="Gene3D" id="3.60.40.10">
    <property type="entry name" value="PPM-type phosphatase domain"/>
    <property type="match status" value="1"/>
</dbReference>
<keyword evidence="4 5" id="KW-0904">Protein phosphatase</keyword>
<evidence type="ECO:0000256" key="6">
    <source>
        <dbReference type="SAM" id="MobiDB-lite"/>
    </source>
</evidence>
<dbReference type="RefSeq" id="XP_030991181.1">
    <property type="nucleotide sequence ID" value="XM_031144314.1"/>
</dbReference>
<evidence type="ECO:0000256" key="5">
    <source>
        <dbReference type="RuleBase" id="RU003465"/>
    </source>
</evidence>
<dbReference type="Proteomes" id="UP000319257">
    <property type="component" value="Unassembled WGS sequence"/>
</dbReference>
<accession>A0A507AZ01</accession>
<evidence type="ECO:0000313" key="9">
    <source>
        <dbReference type="Proteomes" id="UP000319257"/>
    </source>
</evidence>
<feature type="domain" description="PPM-type phosphatase" evidence="7">
    <location>
        <begin position="147"/>
        <end position="476"/>
    </location>
</feature>
<gene>
    <name evidence="8" type="ORF">E0L32_009358</name>
</gene>
<evidence type="ECO:0000256" key="2">
    <source>
        <dbReference type="ARBA" id="ARBA00022723"/>
    </source>
</evidence>
<dbReference type="FunCoup" id="A0A507AZ01">
    <property type="interactions" value="251"/>
</dbReference>
<dbReference type="PROSITE" id="PS01032">
    <property type="entry name" value="PPM_1"/>
    <property type="match status" value="1"/>
</dbReference>
<evidence type="ECO:0000256" key="4">
    <source>
        <dbReference type="ARBA" id="ARBA00022912"/>
    </source>
</evidence>
<dbReference type="OrthoDB" id="10264738at2759"/>
<feature type="compositionally biased region" description="Low complexity" evidence="6">
    <location>
        <begin position="7"/>
        <end position="18"/>
    </location>
</feature>
<keyword evidence="9" id="KW-1185">Reference proteome</keyword>
<dbReference type="InterPro" id="IPR000222">
    <property type="entry name" value="PP2C_BS"/>
</dbReference>
<feature type="region of interest" description="Disordered" evidence="6">
    <location>
        <begin position="484"/>
        <end position="597"/>
    </location>
</feature>
<name>A0A507AZ01_9PEZI</name>
<evidence type="ECO:0000313" key="8">
    <source>
        <dbReference type="EMBL" id="TPX09470.1"/>
    </source>
</evidence>
<dbReference type="PROSITE" id="PS51746">
    <property type="entry name" value="PPM_2"/>
    <property type="match status" value="1"/>
</dbReference>
<keyword evidence="3 5" id="KW-0378">Hydrolase</keyword>
<feature type="compositionally biased region" description="Polar residues" evidence="6">
    <location>
        <begin position="27"/>
        <end position="50"/>
    </location>
</feature>
<dbReference type="InterPro" id="IPR036457">
    <property type="entry name" value="PPM-type-like_dom_sf"/>
</dbReference>
<evidence type="ECO:0000259" key="7">
    <source>
        <dbReference type="PROSITE" id="PS51746"/>
    </source>
</evidence>
<dbReference type="PANTHER" id="PTHR13832">
    <property type="entry name" value="PROTEIN PHOSPHATASE 2C"/>
    <property type="match status" value="1"/>
</dbReference>
<comment type="caution">
    <text evidence="8">The sequence shown here is derived from an EMBL/GenBank/DDBJ whole genome shotgun (WGS) entry which is preliminary data.</text>
</comment>
<dbReference type="CDD" id="cd00143">
    <property type="entry name" value="PP2Cc"/>
    <property type="match status" value="1"/>
</dbReference>
<keyword evidence="2" id="KW-0479">Metal-binding</keyword>
<dbReference type="GO" id="GO:0004722">
    <property type="term" value="F:protein serine/threonine phosphatase activity"/>
    <property type="evidence" value="ECO:0007669"/>
    <property type="project" value="InterPro"/>
</dbReference>
<dbReference type="FunFam" id="3.60.40.10:FF:000078">
    <property type="entry name" value="Protein phosphatase 2C, putative"/>
    <property type="match status" value="1"/>
</dbReference>
<dbReference type="Pfam" id="PF00481">
    <property type="entry name" value="PP2C"/>
    <property type="match status" value="2"/>
</dbReference>
<evidence type="ECO:0000256" key="1">
    <source>
        <dbReference type="ARBA" id="ARBA00006702"/>
    </source>
</evidence>
<proteinExistence type="inferred from homology"/>
<feature type="compositionally biased region" description="Polar residues" evidence="6">
    <location>
        <begin position="58"/>
        <end position="68"/>
    </location>
</feature>
<organism evidence="8 9">
    <name type="scientific">Thyridium curvatum</name>
    <dbReference type="NCBI Taxonomy" id="1093900"/>
    <lineage>
        <taxon>Eukaryota</taxon>
        <taxon>Fungi</taxon>
        <taxon>Dikarya</taxon>
        <taxon>Ascomycota</taxon>
        <taxon>Pezizomycotina</taxon>
        <taxon>Sordariomycetes</taxon>
        <taxon>Sordariomycetidae</taxon>
        <taxon>Thyridiales</taxon>
        <taxon>Thyridiaceae</taxon>
        <taxon>Thyridium</taxon>
    </lineage>
</organism>
<dbReference type="EMBL" id="SKBQ01000067">
    <property type="protein sequence ID" value="TPX09470.1"/>
    <property type="molecule type" value="Genomic_DNA"/>
</dbReference>
<dbReference type="GeneID" id="41976805"/>
<dbReference type="InterPro" id="IPR001932">
    <property type="entry name" value="PPM-type_phosphatase-like_dom"/>
</dbReference>
<comment type="similarity">
    <text evidence="1 5">Belongs to the PP2C family.</text>
</comment>